<evidence type="ECO:0000313" key="2">
    <source>
        <dbReference type="EMBL" id="KXB30982.1"/>
    </source>
</evidence>
<sequence length="187" mass="20158">MRLVGAGRSQVDDRAEIEIDAERRQALPLPSAVAAGASGGVAGADQAGQRRQGFEQWRQVRDRAAFLVAGDDQRRQFGPLADGLQFGDLGRHFGQRPAAQVAPGQVDAADQAVRRQLADFGEVAVADDEMPAHRLHRRAAGQHGGPLVLVFAFAAQRHDEHRQQQDDRQAPRPAPAPEQAADGEAEQ</sequence>
<reference evidence="2 3" key="1">
    <citation type="submission" date="2015-12" db="EMBL/GenBank/DDBJ databases">
        <title>Nitrous oxide reduction kinetics distinguish bacteria harboring typical versus atypical NosZ.</title>
        <authorList>
            <person name="Yoon S."/>
            <person name="Nissen S."/>
            <person name="Park D."/>
            <person name="Sanford R.A."/>
            <person name="Loeffler F.E."/>
        </authorList>
    </citation>
    <scope>NUCLEOTIDE SEQUENCE [LARGE SCALE GENOMIC DNA]</scope>
    <source>
        <strain evidence="2 3">ATCC BAA-841</strain>
    </source>
</reference>
<keyword evidence="3" id="KW-1185">Reference proteome</keyword>
<dbReference type="STRING" id="281362.AT959_09755"/>
<dbReference type="Proteomes" id="UP000070186">
    <property type="component" value="Unassembled WGS sequence"/>
</dbReference>
<gene>
    <name evidence="2" type="ORF">AT959_09755</name>
</gene>
<evidence type="ECO:0000313" key="3">
    <source>
        <dbReference type="Proteomes" id="UP000070186"/>
    </source>
</evidence>
<evidence type="ECO:0000256" key="1">
    <source>
        <dbReference type="SAM" id="MobiDB-lite"/>
    </source>
</evidence>
<organism evidence="2 3">
    <name type="scientific">Dechloromonas denitrificans</name>
    <dbReference type="NCBI Taxonomy" id="281362"/>
    <lineage>
        <taxon>Bacteria</taxon>
        <taxon>Pseudomonadati</taxon>
        <taxon>Pseudomonadota</taxon>
        <taxon>Betaproteobacteria</taxon>
        <taxon>Rhodocyclales</taxon>
        <taxon>Azonexaceae</taxon>
        <taxon>Dechloromonas</taxon>
    </lineage>
</organism>
<protein>
    <submittedName>
        <fullName evidence="2">Uncharacterized protein</fullName>
    </submittedName>
</protein>
<name>A0A133XJ57_9RHOO</name>
<dbReference type="EMBL" id="LODL01000019">
    <property type="protein sequence ID" value="KXB30982.1"/>
    <property type="molecule type" value="Genomic_DNA"/>
</dbReference>
<feature type="region of interest" description="Disordered" evidence="1">
    <location>
        <begin position="152"/>
        <end position="187"/>
    </location>
</feature>
<feature type="compositionally biased region" description="Basic and acidic residues" evidence="1">
    <location>
        <begin position="156"/>
        <end position="170"/>
    </location>
</feature>
<dbReference type="AlphaFoldDB" id="A0A133XJ57"/>
<proteinExistence type="predicted"/>
<comment type="caution">
    <text evidence="2">The sequence shown here is derived from an EMBL/GenBank/DDBJ whole genome shotgun (WGS) entry which is preliminary data.</text>
</comment>
<accession>A0A133XJ57</accession>